<evidence type="ECO:0000256" key="2">
    <source>
        <dbReference type="SAM" id="Coils"/>
    </source>
</evidence>
<dbReference type="SUPFAM" id="SSF48557">
    <property type="entry name" value="L-aspartase-like"/>
    <property type="match status" value="1"/>
</dbReference>
<dbReference type="InterPro" id="IPR022761">
    <property type="entry name" value="Fumarate_lyase_N"/>
</dbReference>
<keyword evidence="2" id="KW-0175">Coiled coil</keyword>
<dbReference type="Gene3D" id="1.10.275.10">
    <property type="entry name" value="Fumarase/aspartase (N-terminal domain)"/>
    <property type="match status" value="1"/>
</dbReference>
<dbReference type="InterPro" id="IPR020557">
    <property type="entry name" value="Fumarate_lyase_CS"/>
</dbReference>
<proteinExistence type="predicted"/>
<evidence type="ECO:0000256" key="1">
    <source>
        <dbReference type="ARBA" id="ARBA00023239"/>
    </source>
</evidence>
<feature type="region of interest" description="Disordered" evidence="3">
    <location>
        <begin position="507"/>
        <end position="544"/>
    </location>
</feature>
<feature type="domain" description="Fumarate lyase N-terminal" evidence="4">
    <location>
        <begin position="56"/>
        <end position="385"/>
    </location>
</feature>
<evidence type="ECO:0000259" key="4">
    <source>
        <dbReference type="Pfam" id="PF00206"/>
    </source>
</evidence>
<feature type="domain" description="Fumarase C C-terminal" evidence="5">
    <location>
        <begin position="452"/>
        <end position="503"/>
    </location>
</feature>
<dbReference type="Pfam" id="PF00206">
    <property type="entry name" value="Lyase_1"/>
    <property type="match status" value="1"/>
</dbReference>
<protein>
    <submittedName>
        <fullName evidence="6">Aspartate ammonia-lyase</fullName>
    </submittedName>
</protein>
<evidence type="ECO:0000313" key="7">
    <source>
        <dbReference type="Proteomes" id="UP001194469"/>
    </source>
</evidence>
<dbReference type="InterPro" id="IPR051546">
    <property type="entry name" value="Aspartate_Ammonia-Lyase"/>
</dbReference>
<dbReference type="EMBL" id="VRYY01000221">
    <property type="protein sequence ID" value="MBG3877076.1"/>
    <property type="molecule type" value="Genomic_DNA"/>
</dbReference>
<keyword evidence="1" id="KW-0456">Lyase</keyword>
<dbReference type="PANTHER" id="PTHR42696:SF2">
    <property type="entry name" value="ASPARTATE AMMONIA-LYASE"/>
    <property type="match status" value="1"/>
</dbReference>
<dbReference type="Pfam" id="PF10415">
    <property type="entry name" value="FumaraseC_C"/>
    <property type="match status" value="1"/>
</dbReference>
<organism evidence="6 7">
    <name type="scientific">Nitratidesulfovibrio oxamicus</name>
    <dbReference type="NCBI Taxonomy" id="32016"/>
    <lineage>
        <taxon>Bacteria</taxon>
        <taxon>Pseudomonadati</taxon>
        <taxon>Thermodesulfobacteriota</taxon>
        <taxon>Desulfovibrionia</taxon>
        <taxon>Desulfovibrionales</taxon>
        <taxon>Desulfovibrionaceae</taxon>
        <taxon>Nitratidesulfovibrio</taxon>
    </lineage>
</organism>
<dbReference type="Gene3D" id="1.20.200.10">
    <property type="entry name" value="Fumarase/aspartase (Central domain)"/>
    <property type="match status" value="1"/>
</dbReference>
<keyword evidence="7" id="KW-1185">Reference proteome</keyword>
<reference evidence="6 7" key="1">
    <citation type="submission" date="2019-08" db="EMBL/GenBank/DDBJ databases">
        <authorList>
            <person name="Luo N."/>
        </authorList>
    </citation>
    <scope>NUCLEOTIDE SEQUENCE [LARGE SCALE GENOMIC DNA]</scope>
    <source>
        <strain evidence="6 7">NCIMB 9442</strain>
    </source>
</reference>
<dbReference type="Gene3D" id="1.10.40.30">
    <property type="entry name" value="Fumarase/aspartase (C-terminal domain)"/>
    <property type="match status" value="1"/>
</dbReference>
<dbReference type="PROSITE" id="PS00163">
    <property type="entry name" value="FUMARATE_LYASES"/>
    <property type="match status" value="1"/>
</dbReference>
<dbReference type="InterPro" id="IPR018951">
    <property type="entry name" value="Fumarase_C_C"/>
</dbReference>
<feature type="coiled-coil region" evidence="2">
    <location>
        <begin position="193"/>
        <end position="220"/>
    </location>
</feature>
<dbReference type="CDD" id="cd01357">
    <property type="entry name" value="Aspartase"/>
    <property type="match status" value="1"/>
</dbReference>
<dbReference type="PRINTS" id="PR00149">
    <property type="entry name" value="FUMRATELYASE"/>
</dbReference>
<dbReference type="PANTHER" id="PTHR42696">
    <property type="entry name" value="ASPARTATE AMMONIA-LYASE"/>
    <property type="match status" value="1"/>
</dbReference>
<dbReference type="InterPro" id="IPR024083">
    <property type="entry name" value="Fumarase/histidase_N"/>
</dbReference>
<dbReference type="Proteomes" id="UP001194469">
    <property type="component" value="Unassembled WGS sequence"/>
</dbReference>
<dbReference type="InterPro" id="IPR000362">
    <property type="entry name" value="Fumarate_lyase_fam"/>
</dbReference>
<accession>A0ABS0J3Q4</accession>
<dbReference type="InterPro" id="IPR008948">
    <property type="entry name" value="L-Aspartase-like"/>
</dbReference>
<gene>
    <name evidence="6" type="ORF">FVW20_08645</name>
</gene>
<sequence>MASVPSVTDVGAIPPSTAGITGTDSKIGIADLPSDTCGACTRAANAPVRAEHDLLGELSVPADAYHGIHTLRALDNFAVAGRRLHPGLVEAHALVKKACARANAELGYLDPRVAAAVCAACDEMLHGDLGAHVLVDALQGGAGTSANMNVNEVLANRAEEFMGGTRGAYRLVRPLDHVNLHQSTNDVFPTALRVAAMRGLRELERAVAALQRAFQDRERDFAGVVKLGRTQLQDAVPITLGAECSAWAEALSRDRWRIFKCEERLRVVNLGGTAVGTGITAPRDYIFLVVERLREVTGLGLARAENMVDATQNADVFVEVSGILKAHAVNLLKISADLRLLASGPRGGLGELALPAVQAGSSLMPGKVNPVICEAVAQAAMRALGNDAALTMAAQAGQLELNAFMPLVADALLDTISILARACVMFRTRCVEGMRADAAACARHVDDSWGTVTALVPVLGYEGATRLVGVMRERDCGLRQAALHTGLLDEAALDALLSPEAMARLGRPAGQATQYGGPRSGRTTPLTMAATTNEATGGGGHDAS</sequence>
<name>A0ABS0J3Q4_9BACT</name>
<evidence type="ECO:0000259" key="5">
    <source>
        <dbReference type="Pfam" id="PF10415"/>
    </source>
</evidence>
<evidence type="ECO:0000256" key="3">
    <source>
        <dbReference type="SAM" id="MobiDB-lite"/>
    </source>
</evidence>
<dbReference type="NCBIfam" id="NF008909">
    <property type="entry name" value="PRK12273.1"/>
    <property type="match status" value="1"/>
</dbReference>
<comment type="caution">
    <text evidence="6">The sequence shown here is derived from an EMBL/GenBank/DDBJ whole genome shotgun (WGS) entry which is preliminary data.</text>
</comment>
<evidence type="ECO:0000313" key="6">
    <source>
        <dbReference type="EMBL" id="MBG3877076.1"/>
    </source>
</evidence>